<accession>A0A7D9MVT3</accession>
<keyword evidence="10" id="KW-1185">Reference proteome</keyword>
<dbReference type="PIRSF" id="PIRSF003947">
    <property type="entry name" value="N_OrthobunV"/>
    <property type="match status" value="1"/>
</dbReference>
<dbReference type="Pfam" id="PF00952">
    <property type="entry name" value="Bunya_nucleocap"/>
    <property type="match status" value="1"/>
</dbReference>
<dbReference type="InterPro" id="IPR001784">
    <property type="entry name" value="Bunya_nucleocap"/>
</dbReference>
<evidence type="ECO:0000256" key="7">
    <source>
        <dbReference type="ARBA" id="ARBA00033344"/>
    </source>
</evidence>
<evidence type="ECO:0000256" key="4">
    <source>
        <dbReference type="ARBA" id="ARBA00022884"/>
    </source>
</evidence>
<sequence length="234" mass="27067">MEDEFVYTNDARQSTSGFDPVKGYAEFINNHGAEITFVTARVFFLNAARCKAGLKNRPERQMPITFDKWVVVVFNNHFPANRNNVIGDNDLTLHRISGYLARFIHNQYRDARADDRELIQSLIINPIAEANGVTWREGYKIYLSFFPGTEMFLDTFDFYPLTISLYKVKNDMMPIQFLKKALRQRYGDKTADIWMTTHKREIQASLKEISALPWGKAGLSQMAKNFLAEFGIKE</sequence>
<dbReference type="RefSeq" id="YP_010840642.1">
    <property type="nucleotide sequence ID" value="NC_078895.1"/>
</dbReference>
<keyword evidence="6 8" id="KW-0687">Ribonucleoprotein</keyword>
<protein>
    <recommendedName>
        <fullName evidence="2 8">Nucleoprotein</fullName>
    </recommendedName>
    <alternativeName>
        <fullName evidence="7 8">Nucleocapsid protein</fullName>
    </alternativeName>
</protein>
<evidence type="ECO:0000256" key="2">
    <source>
        <dbReference type="ARBA" id="ARBA00014389"/>
    </source>
</evidence>
<comment type="similarity">
    <text evidence="1 8">Belongs to the orthobunyavirus nucleocapsid protein family.</text>
</comment>
<dbReference type="InterPro" id="IPR043012">
    <property type="entry name" value="Bunya_nucleocap_N"/>
</dbReference>
<organism evidence="9 10">
    <name type="scientific">Termeil virus</name>
    <dbReference type="NCBI Taxonomy" id="2748250"/>
    <lineage>
        <taxon>Viruses</taxon>
        <taxon>Riboviria</taxon>
        <taxon>Orthornavirae</taxon>
        <taxon>Negarnaviricota</taxon>
        <taxon>Polyploviricotina</taxon>
        <taxon>Bunyaviricetes</taxon>
        <taxon>Elliovirales</taxon>
        <taxon>Peribunyaviridae</taxon>
        <taxon>Orthobunyavirus</taxon>
        <taxon>Orthobunyavirus termeilense</taxon>
    </lineage>
</organism>
<evidence type="ECO:0000256" key="3">
    <source>
        <dbReference type="ARBA" id="ARBA00022844"/>
    </source>
</evidence>
<comment type="subcellular location">
    <subcellularLocation>
        <location evidence="8">Virion</location>
    </subcellularLocation>
    <text evidence="8">Located inside the virion, complexed with the viral RNA.</text>
</comment>
<dbReference type="GO" id="GO:0003723">
    <property type="term" value="F:RNA binding"/>
    <property type="evidence" value="ECO:0007669"/>
    <property type="project" value="UniProtKB-UniRule"/>
</dbReference>
<dbReference type="GO" id="GO:1990904">
    <property type="term" value="C:ribonucleoprotein complex"/>
    <property type="evidence" value="ECO:0007669"/>
    <property type="project" value="UniProtKB-KW"/>
</dbReference>
<keyword evidence="5 8" id="KW-0543">Viral nucleoprotein</keyword>
<dbReference type="Gene3D" id="1.20.142.20">
    <property type="match status" value="1"/>
</dbReference>
<dbReference type="GeneID" id="80553700"/>
<evidence type="ECO:0000313" key="10">
    <source>
        <dbReference type="Proteomes" id="UP001300400"/>
    </source>
</evidence>
<reference evidence="9 10" key="1">
    <citation type="submission" date="2019-05" db="EMBL/GenBank/DDBJ databases">
        <title>Genomic Characterization of 104 Bunyaviruses in the Families Peribunyaviridae, Nairoviridae, and Phenuiviridae.</title>
        <authorList>
            <person name="Kapuscinski M."/>
            <person name="Bergren N."/>
            <person name="Russell B."/>
            <person name="Lee J."/>
            <person name="Borland E."/>
            <person name="King D."/>
            <person name="Burkhalter K."/>
            <person name="Stenglein M."/>
            <person name="Kading R."/>
        </authorList>
    </citation>
    <scope>NUCLEOTIDE SEQUENCE [LARGE SCALE GENOMIC DNA]</scope>
    <source>
        <strain evidence="9 10">BP 8090</strain>
    </source>
</reference>
<keyword evidence="3 8" id="KW-0946">Virion</keyword>
<evidence type="ECO:0000256" key="6">
    <source>
        <dbReference type="ARBA" id="ARBA00023274"/>
    </source>
</evidence>
<dbReference type="Proteomes" id="UP001300400">
    <property type="component" value="Genome"/>
</dbReference>
<keyword evidence="4 8" id="KW-0694">RNA-binding</keyword>
<dbReference type="GO" id="GO:0019013">
    <property type="term" value="C:viral nucleocapsid"/>
    <property type="evidence" value="ECO:0007669"/>
    <property type="project" value="UniProtKB-UniRule"/>
</dbReference>
<dbReference type="KEGG" id="vg:80553700"/>
<dbReference type="EMBL" id="MK896448">
    <property type="protein sequence ID" value="QLA47015.1"/>
    <property type="molecule type" value="Viral_cRNA"/>
</dbReference>
<proteinExistence type="inferred from homology"/>
<dbReference type="Gene3D" id="1.10.472.180">
    <property type="entry name" value="Bunyavirus nucleocapsid (N) protein, C-terminal domain"/>
    <property type="match status" value="1"/>
</dbReference>
<evidence type="ECO:0000256" key="1">
    <source>
        <dbReference type="ARBA" id="ARBA00006516"/>
    </source>
</evidence>
<dbReference type="InterPro" id="IPR043011">
    <property type="entry name" value="Bunya_nucleocap_C"/>
</dbReference>
<evidence type="ECO:0000256" key="8">
    <source>
        <dbReference type="PIRNR" id="PIRNR003947"/>
    </source>
</evidence>
<evidence type="ECO:0000256" key="5">
    <source>
        <dbReference type="ARBA" id="ARBA00023086"/>
    </source>
</evidence>
<name>A0A7D9MVT3_9VIRU</name>
<evidence type="ECO:0000313" key="9">
    <source>
        <dbReference type="EMBL" id="QLA47015.1"/>
    </source>
</evidence>